<dbReference type="PANTHER" id="PTHR33112">
    <property type="entry name" value="DOMAIN PROTEIN, PUTATIVE-RELATED"/>
    <property type="match status" value="1"/>
</dbReference>
<name>A0AA39PBP3_9AGAR</name>
<evidence type="ECO:0000313" key="2">
    <source>
        <dbReference type="EMBL" id="KAK0481237.1"/>
    </source>
</evidence>
<dbReference type="AlphaFoldDB" id="A0AA39PBP3"/>
<evidence type="ECO:0000259" key="1">
    <source>
        <dbReference type="Pfam" id="PF06985"/>
    </source>
</evidence>
<dbReference type="EMBL" id="JAUEPR010000008">
    <property type="protein sequence ID" value="KAK0481237.1"/>
    <property type="molecule type" value="Genomic_DNA"/>
</dbReference>
<dbReference type="PANTHER" id="PTHR33112:SF16">
    <property type="entry name" value="HETEROKARYON INCOMPATIBILITY DOMAIN-CONTAINING PROTEIN"/>
    <property type="match status" value="1"/>
</dbReference>
<accession>A0AA39PBP3</accession>
<dbReference type="Pfam" id="PF06985">
    <property type="entry name" value="HET"/>
    <property type="match status" value="1"/>
</dbReference>
<dbReference type="InterPro" id="IPR010730">
    <property type="entry name" value="HET"/>
</dbReference>
<gene>
    <name evidence="2" type="ORF">IW261DRAFT_1469797</name>
</gene>
<feature type="domain" description="Heterokaryon incompatibility" evidence="1">
    <location>
        <begin position="238"/>
        <end position="377"/>
    </location>
</feature>
<sequence length="690" mass="78421">MLSQLWSILPTSLLPPASSGLQAADDITPPGPADAVISSPALDPVEHVPSEIRKLVCETCWRTLFSPDAFQKAWTAQFASPRDGSAAFSYNPEVLTWTQKQCRQLLNSRNRCEWCRLICKSIEDEYRMRQSLKHQMTVRFSQSRGAVTLSIWIENHGYDSAIYATDDDPAARYIPGREILSDVNSTLAYDMIKKRISGCSLHEHCTPIQRGRLPTRVIDCSDPRRPRLFITHGAEDHYVALSYVWGEKQPHRTTTKNLESYTQGIPFKRIPKTIMDAITVTRKLGFHYLWVDSFCIIQDSKDDKAQEIARIRHIFHDSYVTIIAACATKVSDGFLHDRGPTVANSFTSEHLLPFRCPDGNIGTMRLPVDSRAWCLEERVLSPRRLVYARHTLLYECHTVHDNVNEAPNFISLCATEDIPRIPIYVPESFPASELAIPDENLKTREAWYNIVTLYTQRDLTKPRDRLLAISGIAEHFQFFWPRSRYLAGLWEHQLPCSLLWHIPHIKDSRRRPDIYRAPSWSWASIDGVCDSQACTDVLCTIVRCDVTPARLDNPFGEVVGGYLVLEAVVQPAVWEVGMQGPGIVFNVVCGLTELAQWTERWEYDPRGVGCAERDAIEPVSEGTGNVYITLMCKDSECVYGLVLVPEINQTSSANDRSYPVFRRVGWFSADLHESIVLEWLSGRSQYIEII</sequence>
<protein>
    <submittedName>
        <fullName evidence="2">Heterokaryon incompatibility protein-domain-containing protein</fullName>
    </submittedName>
</protein>
<comment type="caution">
    <text evidence="2">The sequence shown here is derived from an EMBL/GenBank/DDBJ whole genome shotgun (WGS) entry which is preliminary data.</text>
</comment>
<dbReference type="Proteomes" id="UP001175227">
    <property type="component" value="Unassembled WGS sequence"/>
</dbReference>
<reference evidence="2" key="1">
    <citation type="submission" date="2023-06" db="EMBL/GenBank/DDBJ databases">
        <authorList>
            <consortium name="Lawrence Berkeley National Laboratory"/>
            <person name="Ahrendt S."/>
            <person name="Sahu N."/>
            <person name="Indic B."/>
            <person name="Wong-Bajracharya J."/>
            <person name="Merenyi Z."/>
            <person name="Ke H.-M."/>
            <person name="Monk M."/>
            <person name="Kocsube S."/>
            <person name="Drula E."/>
            <person name="Lipzen A."/>
            <person name="Balint B."/>
            <person name="Henrissat B."/>
            <person name="Andreopoulos B."/>
            <person name="Martin F.M."/>
            <person name="Harder C.B."/>
            <person name="Rigling D."/>
            <person name="Ford K.L."/>
            <person name="Foster G.D."/>
            <person name="Pangilinan J."/>
            <person name="Papanicolaou A."/>
            <person name="Barry K."/>
            <person name="LaButti K."/>
            <person name="Viragh M."/>
            <person name="Koriabine M."/>
            <person name="Yan M."/>
            <person name="Riley R."/>
            <person name="Champramary S."/>
            <person name="Plett K.L."/>
            <person name="Tsai I.J."/>
            <person name="Slot J."/>
            <person name="Sipos G."/>
            <person name="Plett J."/>
            <person name="Nagy L.G."/>
            <person name="Grigoriev I.V."/>
        </authorList>
    </citation>
    <scope>NUCLEOTIDE SEQUENCE</scope>
    <source>
        <strain evidence="2">ICMP 16352</strain>
    </source>
</reference>
<organism evidence="2 3">
    <name type="scientific">Armillaria novae-zelandiae</name>
    <dbReference type="NCBI Taxonomy" id="153914"/>
    <lineage>
        <taxon>Eukaryota</taxon>
        <taxon>Fungi</taxon>
        <taxon>Dikarya</taxon>
        <taxon>Basidiomycota</taxon>
        <taxon>Agaricomycotina</taxon>
        <taxon>Agaricomycetes</taxon>
        <taxon>Agaricomycetidae</taxon>
        <taxon>Agaricales</taxon>
        <taxon>Marasmiineae</taxon>
        <taxon>Physalacriaceae</taxon>
        <taxon>Armillaria</taxon>
    </lineage>
</organism>
<keyword evidence="3" id="KW-1185">Reference proteome</keyword>
<evidence type="ECO:0000313" key="3">
    <source>
        <dbReference type="Proteomes" id="UP001175227"/>
    </source>
</evidence>
<proteinExistence type="predicted"/>